<dbReference type="AlphaFoldDB" id="K6YUI7"/>
<organism evidence="1 2">
    <name type="scientific">Brumicola pallidula DSM 14239 = ACAM 615</name>
    <dbReference type="NCBI Taxonomy" id="1121922"/>
    <lineage>
        <taxon>Bacteria</taxon>
        <taxon>Pseudomonadati</taxon>
        <taxon>Pseudomonadota</taxon>
        <taxon>Gammaproteobacteria</taxon>
        <taxon>Alteromonadales</taxon>
        <taxon>Alteromonadaceae</taxon>
        <taxon>Brumicola</taxon>
    </lineage>
</organism>
<dbReference type="OrthoDB" id="9955at2"/>
<dbReference type="EMBL" id="BAEQ01000014">
    <property type="protein sequence ID" value="GAC27661.1"/>
    <property type="molecule type" value="Genomic_DNA"/>
</dbReference>
<dbReference type="SUPFAM" id="SSF53474">
    <property type="entry name" value="alpha/beta-Hydrolases"/>
    <property type="match status" value="1"/>
</dbReference>
<evidence type="ECO:0000313" key="2">
    <source>
        <dbReference type="Proteomes" id="UP000006251"/>
    </source>
</evidence>
<proteinExistence type="predicted"/>
<accession>K6YUI7</accession>
<dbReference type="InterPro" id="IPR029058">
    <property type="entry name" value="AB_hydrolase_fold"/>
</dbReference>
<protein>
    <submittedName>
        <fullName evidence="1">Uncharacterized protein</fullName>
    </submittedName>
</protein>
<dbReference type="RefSeq" id="WP_006009426.1">
    <property type="nucleotide sequence ID" value="NZ_AUAV01000008.1"/>
</dbReference>
<dbReference type="Proteomes" id="UP000006251">
    <property type="component" value="Unassembled WGS sequence"/>
</dbReference>
<name>K6YUI7_9ALTE</name>
<evidence type="ECO:0000313" key="1">
    <source>
        <dbReference type="EMBL" id="GAC27661.1"/>
    </source>
</evidence>
<dbReference type="Gene3D" id="3.40.50.1820">
    <property type="entry name" value="alpha/beta hydrolase"/>
    <property type="match status" value="1"/>
</dbReference>
<reference evidence="2" key="1">
    <citation type="journal article" date="2014" name="Environ. Microbiol.">
        <title>Comparative genomics of the marine bacterial genus Glaciecola reveals the high degree of genomic diversity and genomic characteristic for cold adaptation.</title>
        <authorList>
            <person name="Qin Q.L."/>
            <person name="Xie B.B."/>
            <person name="Yu Y."/>
            <person name="Shu Y.L."/>
            <person name="Rong J.C."/>
            <person name="Zhang Y.J."/>
            <person name="Zhao D.L."/>
            <person name="Chen X.L."/>
            <person name="Zhang X.Y."/>
            <person name="Chen B."/>
            <person name="Zhou B.C."/>
            <person name="Zhang Y.Z."/>
        </authorList>
    </citation>
    <scope>NUCLEOTIDE SEQUENCE [LARGE SCALE GENOMIC DNA]</scope>
    <source>
        <strain evidence="2">ACAM 615</strain>
    </source>
</reference>
<keyword evidence="2" id="KW-1185">Reference proteome</keyword>
<comment type="caution">
    <text evidence="1">The sequence shown here is derived from an EMBL/GenBank/DDBJ whole genome shotgun (WGS) entry which is preliminary data.</text>
</comment>
<gene>
    <name evidence="1" type="ORF">GPAL_0781</name>
</gene>
<sequence length="462" mass="51929">MSKSIWLVKTILTILILSSLIVCSRSSANSNQKHPLIMDWTTPDIGDLSNLSIPHLRNRQYGSKFVKRSAMGNNSSGYSSFMLSYESDELTNYARIDIPHQPAPAEGYPVLFYSHGWVGIDNAPLFNFFLEQKGSQAKYIDNMAKQGYVVITPGWRGHGTVNGVPAQGIEFMQRWDNASYVSPIFYAIDMLNALDSLESLALIEFRQEPLKVNMNKVVLSGHSQGGDSALVMLAIAGEQSSVKNTIASASIFSGCFLPRLVQGGFYGAMAASPEAFMSGDGTWTKTAAGKNGEINPNFQFPYPPDWINTVDPDTWSWQKDVWSISTVELAFINKYNQMYEILHTNKLTTSNYTLMTDTSGKVSVEHPTDIKDAYFKMDAINYPQFLSEPLTLHYSDRDYYSPPFWNKKLAYSLTSINSKVALFEYEGNTHSLTISPHKWFSQDYNQQGINKVITHDLKWFSQ</sequence>
<dbReference type="STRING" id="1121922.GCA_000428905_01884"/>